<name>A0A0E9XQN7_ANGAN</name>
<protein>
    <submittedName>
        <fullName evidence="1">Uncharacterized protein</fullName>
    </submittedName>
</protein>
<evidence type="ECO:0000313" key="1">
    <source>
        <dbReference type="EMBL" id="JAI05063.1"/>
    </source>
</evidence>
<sequence>MAYQLDHFHHLTLSKLLNIYHNLCANRAYPGSCWWRTRQVTSSL</sequence>
<reference evidence="1" key="2">
    <citation type="journal article" date="2015" name="Fish Shellfish Immunol.">
        <title>Early steps in the European eel (Anguilla anguilla)-Vibrio vulnificus interaction in the gills: Role of the RtxA13 toxin.</title>
        <authorList>
            <person name="Callol A."/>
            <person name="Pajuelo D."/>
            <person name="Ebbesson L."/>
            <person name="Teles M."/>
            <person name="MacKenzie S."/>
            <person name="Amaro C."/>
        </authorList>
    </citation>
    <scope>NUCLEOTIDE SEQUENCE</scope>
</reference>
<dbReference type="EMBL" id="GBXM01003515">
    <property type="protein sequence ID" value="JAI05063.1"/>
    <property type="molecule type" value="Transcribed_RNA"/>
</dbReference>
<accession>A0A0E9XQN7</accession>
<dbReference type="AlphaFoldDB" id="A0A0E9XQN7"/>
<organism evidence="1">
    <name type="scientific">Anguilla anguilla</name>
    <name type="common">European freshwater eel</name>
    <name type="synonym">Muraena anguilla</name>
    <dbReference type="NCBI Taxonomy" id="7936"/>
    <lineage>
        <taxon>Eukaryota</taxon>
        <taxon>Metazoa</taxon>
        <taxon>Chordata</taxon>
        <taxon>Craniata</taxon>
        <taxon>Vertebrata</taxon>
        <taxon>Euteleostomi</taxon>
        <taxon>Actinopterygii</taxon>
        <taxon>Neopterygii</taxon>
        <taxon>Teleostei</taxon>
        <taxon>Anguilliformes</taxon>
        <taxon>Anguillidae</taxon>
        <taxon>Anguilla</taxon>
    </lineage>
</organism>
<proteinExistence type="predicted"/>
<reference evidence="1" key="1">
    <citation type="submission" date="2014-11" db="EMBL/GenBank/DDBJ databases">
        <authorList>
            <person name="Amaro Gonzalez C."/>
        </authorList>
    </citation>
    <scope>NUCLEOTIDE SEQUENCE</scope>
</reference>